<dbReference type="Proteomes" id="UP000275076">
    <property type="component" value="Unassembled WGS sequence"/>
</dbReference>
<evidence type="ECO:0000259" key="1">
    <source>
        <dbReference type="Pfam" id="PF26154"/>
    </source>
</evidence>
<accession>A0A3R9P477</accession>
<evidence type="ECO:0000313" key="2">
    <source>
        <dbReference type="EMBL" id="RSL29978.1"/>
    </source>
</evidence>
<reference evidence="2 3" key="1">
    <citation type="submission" date="2018-10" db="EMBL/GenBank/DDBJ databases">
        <title>Draft genome sequence of Bacillus salarius IM0101, isolated from a hypersaline soil in Inner Mongolia, China.</title>
        <authorList>
            <person name="Yamprayoonswat W."/>
            <person name="Boonvisut S."/>
            <person name="Jumpathong W."/>
            <person name="Sittihan S."/>
            <person name="Ruangsuj P."/>
            <person name="Wanthongcharoen S."/>
            <person name="Thongpramul N."/>
            <person name="Pimmason S."/>
            <person name="Yu B."/>
            <person name="Yasawong M."/>
        </authorList>
    </citation>
    <scope>NUCLEOTIDE SEQUENCE [LARGE SCALE GENOMIC DNA]</scope>
    <source>
        <strain evidence="2 3">IM0101</strain>
    </source>
</reference>
<dbReference type="EMBL" id="RBVX01000046">
    <property type="protein sequence ID" value="RSL29978.1"/>
    <property type="molecule type" value="Genomic_DNA"/>
</dbReference>
<feature type="domain" description="DUF8042" evidence="1">
    <location>
        <begin position="8"/>
        <end position="119"/>
    </location>
</feature>
<gene>
    <name evidence="2" type="ORF">D7Z54_28590</name>
</gene>
<protein>
    <recommendedName>
        <fullName evidence="1">DUF8042 domain-containing protein</fullName>
    </recommendedName>
</protein>
<comment type="caution">
    <text evidence="2">The sequence shown here is derived from an EMBL/GenBank/DDBJ whole genome shotgun (WGS) entry which is preliminary data.</text>
</comment>
<sequence length="123" mass="14614">MAQRLEQAEQQFLDNYKEFLQTIEEGIGSVAFFYREGFEENGDRLFTQMMEGFDSISTDSMTMLYVFSQKKELDAEMKAFYEKVEEAKRVQELPSIEEKMQRLTSEFMPAFQRWKILVDNVTD</sequence>
<keyword evidence="3" id="KW-1185">Reference proteome</keyword>
<dbReference type="OrthoDB" id="2966397at2"/>
<dbReference type="InterPro" id="IPR058355">
    <property type="entry name" value="DUF8042"/>
</dbReference>
<evidence type="ECO:0000313" key="3">
    <source>
        <dbReference type="Proteomes" id="UP000275076"/>
    </source>
</evidence>
<organism evidence="2 3">
    <name type="scientific">Salibacterium salarium</name>
    <dbReference type="NCBI Taxonomy" id="284579"/>
    <lineage>
        <taxon>Bacteria</taxon>
        <taxon>Bacillati</taxon>
        <taxon>Bacillota</taxon>
        <taxon>Bacilli</taxon>
        <taxon>Bacillales</taxon>
        <taxon>Bacillaceae</taxon>
    </lineage>
</organism>
<proteinExistence type="predicted"/>
<dbReference type="Pfam" id="PF26154">
    <property type="entry name" value="DUF8042"/>
    <property type="match status" value="1"/>
</dbReference>
<dbReference type="AlphaFoldDB" id="A0A3R9P477"/>
<dbReference type="RefSeq" id="WP_125561584.1">
    <property type="nucleotide sequence ID" value="NZ_RBVX01000046.1"/>
</dbReference>
<name>A0A3R9P477_9BACI</name>